<keyword evidence="1" id="KW-0472">Membrane</keyword>
<dbReference type="Proteomes" id="UP000186922">
    <property type="component" value="Unassembled WGS sequence"/>
</dbReference>
<keyword evidence="1" id="KW-0812">Transmembrane</keyword>
<keyword evidence="2" id="KW-0732">Signal</keyword>
<comment type="caution">
    <text evidence="3">The sequence shown here is derived from an EMBL/GenBank/DDBJ whole genome shotgun (WGS) entry which is preliminary data.</text>
</comment>
<proteinExistence type="predicted"/>
<gene>
    <name evidence="3" type="primary">RvY_05491-1</name>
    <name evidence="3" type="synonym">RvY_05491.1</name>
    <name evidence="3" type="ORF">RvY_05491</name>
</gene>
<protein>
    <submittedName>
        <fullName evidence="3">Uncharacterized protein</fullName>
    </submittedName>
</protein>
<feature type="transmembrane region" description="Helical" evidence="1">
    <location>
        <begin position="185"/>
        <end position="208"/>
    </location>
</feature>
<organism evidence="3 4">
    <name type="scientific">Ramazzottius varieornatus</name>
    <name type="common">Water bear</name>
    <name type="synonym">Tardigrade</name>
    <dbReference type="NCBI Taxonomy" id="947166"/>
    <lineage>
        <taxon>Eukaryota</taxon>
        <taxon>Metazoa</taxon>
        <taxon>Ecdysozoa</taxon>
        <taxon>Tardigrada</taxon>
        <taxon>Eutardigrada</taxon>
        <taxon>Parachela</taxon>
        <taxon>Hypsibioidea</taxon>
        <taxon>Ramazzottiidae</taxon>
        <taxon>Ramazzottius</taxon>
    </lineage>
</organism>
<evidence type="ECO:0000256" key="2">
    <source>
        <dbReference type="SAM" id="SignalP"/>
    </source>
</evidence>
<keyword evidence="4" id="KW-1185">Reference proteome</keyword>
<evidence type="ECO:0000313" key="3">
    <source>
        <dbReference type="EMBL" id="GAU93566.1"/>
    </source>
</evidence>
<reference evidence="3 4" key="1">
    <citation type="journal article" date="2016" name="Nat. Commun.">
        <title>Extremotolerant tardigrade genome and improved radiotolerance of human cultured cells by tardigrade-unique protein.</title>
        <authorList>
            <person name="Hashimoto T."/>
            <person name="Horikawa D.D."/>
            <person name="Saito Y."/>
            <person name="Kuwahara H."/>
            <person name="Kozuka-Hata H."/>
            <person name="Shin-I T."/>
            <person name="Minakuchi Y."/>
            <person name="Ohishi K."/>
            <person name="Motoyama A."/>
            <person name="Aizu T."/>
            <person name="Enomoto A."/>
            <person name="Kondo K."/>
            <person name="Tanaka S."/>
            <person name="Hara Y."/>
            <person name="Koshikawa S."/>
            <person name="Sagara H."/>
            <person name="Miura T."/>
            <person name="Yokobori S."/>
            <person name="Miyagawa K."/>
            <person name="Suzuki Y."/>
            <person name="Kubo T."/>
            <person name="Oyama M."/>
            <person name="Kohara Y."/>
            <person name="Fujiyama A."/>
            <person name="Arakawa K."/>
            <person name="Katayama T."/>
            <person name="Toyoda A."/>
            <person name="Kunieda T."/>
        </authorList>
    </citation>
    <scope>NUCLEOTIDE SEQUENCE [LARGE SCALE GENOMIC DNA]</scope>
    <source>
        <strain evidence="3 4">YOKOZUNA-1</strain>
    </source>
</reference>
<dbReference type="EMBL" id="BDGG01000002">
    <property type="protein sequence ID" value="GAU93566.1"/>
    <property type="molecule type" value="Genomic_DNA"/>
</dbReference>
<evidence type="ECO:0000313" key="4">
    <source>
        <dbReference type="Proteomes" id="UP000186922"/>
    </source>
</evidence>
<sequence>MQSIPSSVFLLAIFVFFYAGICGAGDNTGVPLKFFLNVNYIDFKAQVQAQPVPPAVNHLNWNGGLRVEDYLLRELCRTLSVLDSGLTFSPFNNITKAPSTCGVMFQDTIYGRGPVNDEVVSFNTTVIASGTLNAADLKAALVSANLMQTIRVTTKRYKDENGTMVEKDDVFWLLDDTAISDHHTVPLAACIVSITNFVIAVSVTCYYVRALRKSERYRQVPILNEEDEEMT</sequence>
<feature type="signal peptide" evidence="2">
    <location>
        <begin position="1"/>
        <end position="24"/>
    </location>
</feature>
<feature type="chain" id="PRO_5008897639" evidence="2">
    <location>
        <begin position="25"/>
        <end position="231"/>
    </location>
</feature>
<evidence type="ECO:0000256" key="1">
    <source>
        <dbReference type="SAM" id="Phobius"/>
    </source>
</evidence>
<name>A0A1D1UV57_RAMVA</name>
<keyword evidence="1" id="KW-1133">Transmembrane helix</keyword>
<dbReference type="AlphaFoldDB" id="A0A1D1UV57"/>
<dbReference type="OrthoDB" id="10669259at2759"/>
<accession>A0A1D1UV57</accession>